<dbReference type="RefSeq" id="WP_119546184.1">
    <property type="nucleotide sequence ID" value="NZ_QXIR01000007.1"/>
</dbReference>
<dbReference type="OrthoDB" id="2869049at2"/>
<dbReference type="AlphaFoldDB" id="A0A3A1R1G4"/>
<protein>
    <submittedName>
        <fullName evidence="1">Uncharacterized protein</fullName>
    </submittedName>
</protein>
<keyword evidence="2" id="KW-1185">Reference proteome</keyword>
<comment type="caution">
    <text evidence="1">The sequence shown here is derived from an EMBL/GenBank/DDBJ whole genome shotgun (WGS) entry which is preliminary data.</text>
</comment>
<sequence>MKRLTTGMIDNSPVNGARPSQQLTLQLVNRNAGSSSSVLIQGSHGTGMDRKTYILQTVDIPPKQAKTIDYYADFDKLLIEVKMNDEAGEDIDISLWGRNTEGLLTMNHPVYSENPAPQVFDQQESIKTSGFGSLYGNDEEHSLIGRFESIQFYEAGPAMNMTPDLLKNGLSVTADGIYEITAELTVLLTARKAAMQGASFELFRGNEFLPGSGFDLYVDDPETKIITTIGRTIQSTLTEGDAISIRVSAALNHPYYRSASLIVKRLH</sequence>
<dbReference type="EMBL" id="QXIR01000007">
    <property type="protein sequence ID" value="RIW35619.1"/>
    <property type="molecule type" value="Genomic_DNA"/>
</dbReference>
<evidence type="ECO:0000313" key="1">
    <source>
        <dbReference type="EMBL" id="RIW35619.1"/>
    </source>
</evidence>
<gene>
    <name evidence="1" type="ORF">D3H55_06970</name>
</gene>
<dbReference type="Proteomes" id="UP000265801">
    <property type="component" value="Unassembled WGS sequence"/>
</dbReference>
<organism evidence="1 2">
    <name type="scientific">Bacillus salacetis</name>
    <dbReference type="NCBI Taxonomy" id="2315464"/>
    <lineage>
        <taxon>Bacteria</taxon>
        <taxon>Bacillati</taxon>
        <taxon>Bacillota</taxon>
        <taxon>Bacilli</taxon>
        <taxon>Bacillales</taxon>
        <taxon>Bacillaceae</taxon>
        <taxon>Bacillus</taxon>
    </lineage>
</organism>
<proteinExistence type="predicted"/>
<evidence type="ECO:0000313" key="2">
    <source>
        <dbReference type="Proteomes" id="UP000265801"/>
    </source>
</evidence>
<accession>A0A3A1R1G4</accession>
<name>A0A3A1R1G4_9BACI</name>
<reference evidence="1 2" key="1">
    <citation type="submission" date="2018-09" db="EMBL/GenBank/DDBJ databases">
        <title>Bacillus saliacetes sp. nov., isolated from Thai shrimp paste (Ka-pi).</title>
        <authorList>
            <person name="Daroonpunt R."/>
            <person name="Tanasupawat S."/>
            <person name="Yiamsombut S."/>
        </authorList>
    </citation>
    <scope>NUCLEOTIDE SEQUENCE [LARGE SCALE GENOMIC DNA]</scope>
    <source>
        <strain evidence="1 2">SKP7-4</strain>
    </source>
</reference>